<keyword evidence="9 15" id="KW-0067">ATP-binding</keyword>
<dbReference type="KEGG" id="mtun:MTUNDRAET4_0351"/>
<name>A0A4U8YVA4_METTU</name>
<dbReference type="SUPFAM" id="SSF89028">
    <property type="entry name" value="Cobalamin adenosyltransferase-like"/>
    <property type="match status" value="1"/>
</dbReference>
<dbReference type="GO" id="GO:0005524">
    <property type="term" value="F:ATP binding"/>
    <property type="evidence" value="ECO:0007669"/>
    <property type="project" value="UniProtKB-UniRule"/>
</dbReference>
<dbReference type="AlphaFoldDB" id="A0A4U8YVA4"/>
<evidence type="ECO:0000256" key="15">
    <source>
        <dbReference type="RuleBase" id="RU366026"/>
    </source>
</evidence>
<reference evidence="17 18" key="1">
    <citation type="submission" date="2019-03" db="EMBL/GenBank/DDBJ databases">
        <authorList>
            <person name="Kox A.R. M."/>
        </authorList>
    </citation>
    <scope>NUCLEOTIDE SEQUENCE [LARGE SCALE GENOMIC DNA]</scope>
    <source>
        <strain evidence="17">MTUNDRAET4 annotated genome</strain>
    </source>
</reference>
<evidence type="ECO:0000256" key="3">
    <source>
        <dbReference type="ARBA" id="ARBA00007487"/>
    </source>
</evidence>
<accession>A0A4U8YVA4</accession>
<comment type="subcellular location">
    <subcellularLocation>
        <location evidence="1">Cytoplasm</location>
    </subcellularLocation>
</comment>
<dbReference type="PANTHER" id="PTHR12213:SF0">
    <property type="entry name" value="CORRINOID ADENOSYLTRANSFERASE MMAB"/>
    <property type="match status" value="1"/>
</dbReference>
<evidence type="ECO:0000256" key="9">
    <source>
        <dbReference type="ARBA" id="ARBA00022840"/>
    </source>
</evidence>
<dbReference type="Pfam" id="PF01923">
    <property type="entry name" value="Cob_adeno_trans"/>
    <property type="match status" value="1"/>
</dbReference>
<dbReference type="InterPro" id="IPR016030">
    <property type="entry name" value="CblAdoTrfase-like"/>
</dbReference>
<proteinExistence type="inferred from homology"/>
<evidence type="ECO:0000256" key="8">
    <source>
        <dbReference type="ARBA" id="ARBA00022741"/>
    </source>
</evidence>
<evidence type="ECO:0000256" key="2">
    <source>
        <dbReference type="ARBA" id="ARBA00005121"/>
    </source>
</evidence>
<evidence type="ECO:0000256" key="14">
    <source>
        <dbReference type="ARBA" id="ARBA00048692"/>
    </source>
</evidence>
<feature type="domain" description="Cobalamin adenosyltransferase-like" evidence="16">
    <location>
        <begin position="7"/>
        <end position="181"/>
    </location>
</feature>
<keyword evidence="7 15" id="KW-0808">Transferase</keyword>
<keyword evidence="15" id="KW-0169">Cobalamin biosynthesis</keyword>
<gene>
    <name evidence="17" type="ORF">MTUNDRAET4_0351</name>
</gene>
<dbReference type="Gene3D" id="1.20.1200.10">
    <property type="entry name" value="Cobalamin adenosyltransferase-like"/>
    <property type="match status" value="1"/>
</dbReference>
<evidence type="ECO:0000313" key="18">
    <source>
        <dbReference type="Proteomes" id="UP000294360"/>
    </source>
</evidence>
<sequence length="197" mass="21447">MVVLNRIYTRTGDSGKTSLGSGERRPKNDLRIEAYGTIDEANCAIGLARVSTSIAPHCARVDAMLLCLQNDLFDLGADLCVPESDEGVAPQYEPLRIVQAQVDRLERKIDELNAELPPLQSFVLPGGSPAAAALHLARTVTRRAERLLVALADAPGEKVGEPALKFVNRLSDFLFVAARYVNRKGEGDILWVPGQNR</sequence>
<dbReference type="GO" id="GO:0009236">
    <property type="term" value="P:cobalamin biosynthetic process"/>
    <property type="evidence" value="ECO:0007669"/>
    <property type="project" value="UniProtKB-UniRule"/>
</dbReference>
<evidence type="ECO:0000256" key="12">
    <source>
        <dbReference type="ARBA" id="ARBA00033354"/>
    </source>
</evidence>
<dbReference type="EC" id="2.5.1.17" evidence="4 15"/>
<evidence type="ECO:0000256" key="6">
    <source>
        <dbReference type="ARBA" id="ARBA00022490"/>
    </source>
</evidence>
<comment type="catalytic activity">
    <reaction evidence="14 15">
        <text>2 cob(II)alamin + reduced [electron-transfer flavoprotein] + 2 ATP = 2 adenosylcob(III)alamin + 2 triphosphate + oxidized [electron-transfer flavoprotein] + 3 H(+)</text>
        <dbReference type="Rhea" id="RHEA:28671"/>
        <dbReference type="Rhea" id="RHEA-COMP:10685"/>
        <dbReference type="Rhea" id="RHEA-COMP:10686"/>
        <dbReference type="ChEBI" id="CHEBI:15378"/>
        <dbReference type="ChEBI" id="CHEBI:16304"/>
        <dbReference type="ChEBI" id="CHEBI:18036"/>
        <dbReference type="ChEBI" id="CHEBI:18408"/>
        <dbReference type="ChEBI" id="CHEBI:30616"/>
        <dbReference type="ChEBI" id="CHEBI:57692"/>
        <dbReference type="ChEBI" id="CHEBI:58307"/>
        <dbReference type="EC" id="2.5.1.17"/>
    </reaction>
</comment>
<comment type="similarity">
    <text evidence="3 15">Belongs to the Cob(I)alamin adenosyltransferase family.</text>
</comment>
<dbReference type="NCBIfam" id="TIGR00636">
    <property type="entry name" value="PduO_Nterm"/>
    <property type="match status" value="1"/>
</dbReference>
<protein>
    <recommendedName>
        <fullName evidence="5 15">Corrinoid adenosyltransferase</fullName>
        <ecNumber evidence="4 15">2.5.1.17</ecNumber>
    </recommendedName>
    <alternativeName>
        <fullName evidence="10 15">Cob(II)alamin adenosyltransferase</fullName>
    </alternativeName>
    <alternativeName>
        <fullName evidence="12 15">Cob(II)yrinic acid a,c-diamide adenosyltransferase</fullName>
    </alternativeName>
    <alternativeName>
        <fullName evidence="11 15">Cobinamide/cobalamin adenosyltransferase</fullName>
    </alternativeName>
</protein>
<keyword evidence="6" id="KW-0963">Cytoplasm</keyword>
<comment type="catalytic activity">
    <reaction evidence="13 15">
        <text>2 cob(II)yrinate a,c diamide + reduced [electron-transfer flavoprotein] + 2 ATP = 2 adenosylcob(III)yrinate a,c-diamide + 2 triphosphate + oxidized [electron-transfer flavoprotein] + 3 H(+)</text>
        <dbReference type="Rhea" id="RHEA:11528"/>
        <dbReference type="Rhea" id="RHEA-COMP:10685"/>
        <dbReference type="Rhea" id="RHEA-COMP:10686"/>
        <dbReference type="ChEBI" id="CHEBI:15378"/>
        <dbReference type="ChEBI" id="CHEBI:18036"/>
        <dbReference type="ChEBI" id="CHEBI:30616"/>
        <dbReference type="ChEBI" id="CHEBI:57692"/>
        <dbReference type="ChEBI" id="CHEBI:58307"/>
        <dbReference type="ChEBI" id="CHEBI:58503"/>
        <dbReference type="ChEBI" id="CHEBI:58537"/>
        <dbReference type="EC" id="2.5.1.17"/>
    </reaction>
</comment>
<keyword evidence="8 15" id="KW-0547">Nucleotide-binding</keyword>
<dbReference type="InterPro" id="IPR029499">
    <property type="entry name" value="PduO-typ"/>
</dbReference>
<evidence type="ECO:0000313" key="17">
    <source>
        <dbReference type="EMBL" id="VFU07244.1"/>
    </source>
</evidence>
<evidence type="ECO:0000256" key="7">
    <source>
        <dbReference type="ARBA" id="ARBA00022679"/>
    </source>
</evidence>
<dbReference type="UniPathway" id="UPA00148">
    <property type="reaction ID" value="UER00233"/>
</dbReference>
<evidence type="ECO:0000259" key="16">
    <source>
        <dbReference type="Pfam" id="PF01923"/>
    </source>
</evidence>
<dbReference type="Proteomes" id="UP000294360">
    <property type="component" value="Chromosome"/>
</dbReference>
<dbReference type="FunFam" id="1.20.1200.10:FF:000003">
    <property type="entry name" value="ATP:cob(I)alamin adenosyltransferase"/>
    <property type="match status" value="1"/>
</dbReference>
<evidence type="ECO:0000256" key="1">
    <source>
        <dbReference type="ARBA" id="ARBA00004496"/>
    </source>
</evidence>
<dbReference type="EMBL" id="LR536450">
    <property type="protein sequence ID" value="VFU07244.1"/>
    <property type="molecule type" value="Genomic_DNA"/>
</dbReference>
<dbReference type="RefSeq" id="WP_134486277.1">
    <property type="nucleotide sequence ID" value="NZ_CP139089.1"/>
</dbReference>
<dbReference type="InterPro" id="IPR036451">
    <property type="entry name" value="CblAdoTrfase-like_sf"/>
</dbReference>
<dbReference type="PANTHER" id="PTHR12213">
    <property type="entry name" value="CORRINOID ADENOSYLTRANSFERASE"/>
    <property type="match status" value="1"/>
</dbReference>
<dbReference type="GO" id="GO:0005737">
    <property type="term" value="C:cytoplasm"/>
    <property type="evidence" value="ECO:0007669"/>
    <property type="project" value="UniProtKB-SubCell"/>
</dbReference>
<evidence type="ECO:0000256" key="13">
    <source>
        <dbReference type="ARBA" id="ARBA00048555"/>
    </source>
</evidence>
<evidence type="ECO:0000256" key="4">
    <source>
        <dbReference type="ARBA" id="ARBA00012454"/>
    </source>
</evidence>
<evidence type="ECO:0000256" key="5">
    <source>
        <dbReference type="ARBA" id="ARBA00020963"/>
    </source>
</evidence>
<dbReference type="OrthoDB" id="9778896at2"/>
<dbReference type="GO" id="GO:0008817">
    <property type="term" value="F:corrinoid adenosyltransferase activity"/>
    <property type="evidence" value="ECO:0007669"/>
    <property type="project" value="UniProtKB-UniRule"/>
</dbReference>
<evidence type="ECO:0000256" key="11">
    <source>
        <dbReference type="ARBA" id="ARBA00033334"/>
    </source>
</evidence>
<comment type="pathway">
    <text evidence="2 15">Cofactor biosynthesis; adenosylcobalamin biosynthesis; adenosylcobalamin from cob(II)yrinate a,c-diamide: step 2/7.</text>
</comment>
<evidence type="ECO:0000256" key="10">
    <source>
        <dbReference type="ARBA" id="ARBA00031529"/>
    </source>
</evidence>
<organism evidence="17 18">
    <name type="scientific">Methylocella tundrae</name>
    <dbReference type="NCBI Taxonomy" id="227605"/>
    <lineage>
        <taxon>Bacteria</taxon>
        <taxon>Pseudomonadati</taxon>
        <taxon>Pseudomonadota</taxon>
        <taxon>Alphaproteobacteria</taxon>
        <taxon>Hyphomicrobiales</taxon>
        <taxon>Beijerinckiaceae</taxon>
        <taxon>Methylocella</taxon>
    </lineage>
</organism>